<name>A0A453D755_AEGTS</name>
<reference evidence="6" key="1">
    <citation type="journal article" date="2014" name="Science">
        <title>Ancient hybridizations among the ancestral genomes of bread wheat.</title>
        <authorList>
            <consortium name="International Wheat Genome Sequencing Consortium,"/>
            <person name="Marcussen T."/>
            <person name="Sandve S.R."/>
            <person name="Heier L."/>
            <person name="Spannagl M."/>
            <person name="Pfeifer M."/>
            <person name="Jakobsen K.S."/>
            <person name="Wulff B.B."/>
            <person name="Steuernagel B."/>
            <person name="Mayer K.F."/>
            <person name="Olsen O.A."/>
        </authorList>
    </citation>
    <scope>NUCLEOTIDE SEQUENCE [LARGE SCALE GENOMIC DNA]</scope>
    <source>
        <strain evidence="6">cv. AL8/78</strain>
    </source>
</reference>
<protein>
    <recommendedName>
        <fullName evidence="4">NPH3 domain-containing protein</fullName>
    </recommendedName>
</protein>
<keyword evidence="6" id="KW-1185">Reference proteome</keyword>
<evidence type="ECO:0000259" key="4">
    <source>
        <dbReference type="PROSITE" id="PS51649"/>
    </source>
</evidence>
<dbReference type="AlphaFoldDB" id="A0A453D755"/>
<evidence type="ECO:0000313" key="6">
    <source>
        <dbReference type="Proteomes" id="UP000015105"/>
    </source>
</evidence>
<dbReference type="Proteomes" id="UP000015105">
    <property type="component" value="Chromosome 2D"/>
</dbReference>
<dbReference type="PROSITE" id="PS51649">
    <property type="entry name" value="NPH3"/>
    <property type="match status" value="1"/>
</dbReference>
<evidence type="ECO:0000313" key="5">
    <source>
        <dbReference type="EnsemblPlants" id="AET2Gv21113900.4"/>
    </source>
</evidence>
<dbReference type="Gramene" id="AET2Gv21113900.4">
    <property type="protein sequence ID" value="AET2Gv21113900.4"/>
    <property type="gene ID" value="AET2Gv21113900"/>
</dbReference>
<sequence>SMACDWCMHAQAHPRLTAEERDRVCGVVDCRKLTVEACTHAAQNERLLLRAVLQVLFSEQLQLRRRHAAGPSEAWRTTTVQESQTLQVDMDGMRSRVQGLERECSSMRRAIKKIDGGGVASKAAAARTRPPRR</sequence>
<organism evidence="5 6">
    <name type="scientific">Aegilops tauschii subsp. strangulata</name>
    <name type="common">Goatgrass</name>
    <dbReference type="NCBI Taxonomy" id="200361"/>
    <lineage>
        <taxon>Eukaryota</taxon>
        <taxon>Viridiplantae</taxon>
        <taxon>Streptophyta</taxon>
        <taxon>Embryophyta</taxon>
        <taxon>Tracheophyta</taxon>
        <taxon>Spermatophyta</taxon>
        <taxon>Magnoliopsida</taxon>
        <taxon>Liliopsida</taxon>
        <taxon>Poales</taxon>
        <taxon>Poaceae</taxon>
        <taxon>BOP clade</taxon>
        <taxon>Pooideae</taxon>
        <taxon>Triticodae</taxon>
        <taxon>Triticeae</taxon>
        <taxon>Triticinae</taxon>
        <taxon>Aegilops</taxon>
    </lineage>
</organism>
<accession>A0A453D755</accession>
<reference evidence="6" key="2">
    <citation type="journal article" date="2017" name="Nat. Plants">
        <title>The Aegilops tauschii genome reveals multiple impacts of transposons.</title>
        <authorList>
            <person name="Zhao G."/>
            <person name="Zou C."/>
            <person name="Li K."/>
            <person name="Wang K."/>
            <person name="Li T."/>
            <person name="Gao L."/>
            <person name="Zhang X."/>
            <person name="Wang H."/>
            <person name="Yang Z."/>
            <person name="Liu X."/>
            <person name="Jiang W."/>
            <person name="Mao L."/>
            <person name="Kong X."/>
            <person name="Jiao Y."/>
            <person name="Jia J."/>
        </authorList>
    </citation>
    <scope>NUCLEOTIDE SEQUENCE [LARGE SCALE GENOMIC DNA]</scope>
    <source>
        <strain evidence="6">cv. AL8/78</strain>
    </source>
</reference>
<reference evidence="5" key="5">
    <citation type="journal article" date="2021" name="G3 (Bethesda)">
        <title>Aegilops tauschii genome assembly Aet v5.0 features greater sequence contiguity and improved annotation.</title>
        <authorList>
            <person name="Wang L."/>
            <person name="Zhu T."/>
            <person name="Rodriguez J.C."/>
            <person name="Deal K.R."/>
            <person name="Dubcovsky J."/>
            <person name="McGuire P.E."/>
            <person name="Lux T."/>
            <person name="Spannagl M."/>
            <person name="Mayer K.F.X."/>
            <person name="Baldrich P."/>
            <person name="Meyers B.C."/>
            <person name="Huo N."/>
            <person name="Gu Y.Q."/>
            <person name="Zhou H."/>
            <person name="Devos K.M."/>
            <person name="Bennetzen J.L."/>
            <person name="Unver T."/>
            <person name="Budak H."/>
            <person name="Gulick P.J."/>
            <person name="Galiba G."/>
            <person name="Kalapos B."/>
            <person name="Nelson D.R."/>
            <person name="Li P."/>
            <person name="You F.M."/>
            <person name="Luo M.C."/>
            <person name="Dvorak J."/>
        </authorList>
    </citation>
    <scope>NUCLEOTIDE SEQUENCE [LARGE SCALE GENOMIC DNA]</scope>
    <source>
        <strain evidence="5">cv. AL8/78</strain>
    </source>
</reference>
<feature type="coiled-coil region" evidence="3">
    <location>
        <begin position="83"/>
        <end position="110"/>
    </location>
</feature>
<dbReference type="InterPro" id="IPR043454">
    <property type="entry name" value="NPH3/RPT2-like"/>
</dbReference>
<dbReference type="EnsemblPlants" id="AET2Gv21113900.4">
    <property type="protein sequence ID" value="AET2Gv21113900.4"/>
    <property type="gene ID" value="AET2Gv21113900"/>
</dbReference>
<dbReference type="UniPathway" id="UPA00143"/>
<keyword evidence="3" id="KW-0175">Coiled coil</keyword>
<comment type="similarity">
    <text evidence="2">Belongs to the NPH3 family.</text>
</comment>
<reference evidence="5" key="3">
    <citation type="journal article" date="2017" name="Nature">
        <title>Genome sequence of the progenitor of the wheat D genome Aegilops tauschii.</title>
        <authorList>
            <person name="Luo M.C."/>
            <person name="Gu Y.Q."/>
            <person name="Puiu D."/>
            <person name="Wang H."/>
            <person name="Twardziok S.O."/>
            <person name="Deal K.R."/>
            <person name="Huo N."/>
            <person name="Zhu T."/>
            <person name="Wang L."/>
            <person name="Wang Y."/>
            <person name="McGuire P.E."/>
            <person name="Liu S."/>
            <person name="Long H."/>
            <person name="Ramasamy R.K."/>
            <person name="Rodriguez J.C."/>
            <person name="Van S.L."/>
            <person name="Yuan L."/>
            <person name="Wang Z."/>
            <person name="Xia Z."/>
            <person name="Xiao L."/>
            <person name="Anderson O.D."/>
            <person name="Ouyang S."/>
            <person name="Liang Y."/>
            <person name="Zimin A.V."/>
            <person name="Pertea G."/>
            <person name="Qi P."/>
            <person name="Bennetzen J.L."/>
            <person name="Dai X."/>
            <person name="Dawson M.W."/>
            <person name="Muller H.G."/>
            <person name="Kugler K."/>
            <person name="Rivarola-Duarte L."/>
            <person name="Spannagl M."/>
            <person name="Mayer K.F.X."/>
            <person name="Lu F.H."/>
            <person name="Bevan M.W."/>
            <person name="Leroy P."/>
            <person name="Li P."/>
            <person name="You F.M."/>
            <person name="Sun Q."/>
            <person name="Liu Z."/>
            <person name="Lyons E."/>
            <person name="Wicker T."/>
            <person name="Salzberg S.L."/>
            <person name="Devos K.M."/>
            <person name="Dvorak J."/>
        </authorList>
    </citation>
    <scope>NUCLEOTIDE SEQUENCE [LARGE SCALE GENOMIC DNA]</scope>
    <source>
        <strain evidence="5">cv. AL8/78</strain>
    </source>
</reference>
<evidence type="ECO:0000256" key="2">
    <source>
        <dbReference type="PROSITE-ProRule" id="PRU00982"/>
    </source>
</evidence>
<evidence type="ECO:0000256" key="3">
    <source>
        <dbReference type="SAM" id="Coils"/>
    </source>
</evidence>
<evidence type="ECO:0000256" key="1">
    <source>
        <dbReference type="ARBA" id="ARBA00022786"/>
    </source>
</evidence>
<dbReference type="Pfam" id="PF03000">
    <property type="entry name" value="NPH3"/>
    <property type="match status" value="1"/>
</dbReference>
<dbReference type="GO" id="GO:0016567">
    <property type="term" value="P:protein ubiquitination"/>
    <property type="evidence" value="ECO:0007669"/>
    <property type="project" value="UniProtKB-UniPathway"/>
</dbReference>
<proteinExistence type="inferred from homology"/>
<reference evidence="5" key="4">
    <citation type="submission" date="2019-03" db="UniProtKB">
        <authorList>
            <consortium name="EnsemblPlants"/>
        </authorList>
    </citation>
    <scope>IDENTIFICATION</scope>
</reference>
<dbReference type="PANTHER" id="PTHR32370">
    <property type="entry name" value="OS12G0117600 PROTEIN"/>
    <property type="match status" value="1"/>
</dbReference>
<keyword evidence="1" id="KW-0833">Ubl conjugation pathway</keyword>
<feature type="domain" description="NPH3" evidence="4">
    <location>
        <begin position="1"/>
        <end position="62"/>
    </location>
</feature>
<dbReference type="InterPro" id="IPR027356">
    <property type="entry name" value="NPH3_dom"/>
</dbReference>